<evidence type="ECO:0000313" key="3">
    <source>
        <dbReference type="EMBL" id="KAG8064175.1"/>
    </source>
</evidence>
<name>A0A8J5RWM1_ZIZPA</name>
<reference evidence="3" key="2">
    <citation type="submission" date="2021-02" db="EMBL/GenBank/DDBJ databases">
        <authorList>
            <person name="Kimball J.A."/>
            <person name="Haas M.W."/>
            <person name="Macchietto M."/>
            <person name="Kono T."/>
            <person name="Duquette J."/>
            <person name="Shao M."/>
        </authorList>
    </citation>
    <scope>NUCLEOTIDE SEQUENCE</scope>
    <source>
        <tissue evidence="3">Fresh leaf tissue</tissue>
    </source>
</reference>
<evidence type="ECO:0000313" key="4">
    <source>
        <dbReference type="Proteomes" id="UP000729402"/>
    </source>
</evidence>
<evidence type="ECO:0000256" key="1">
    <source>
        <dbReference type="SAM" id="Coils"/>
    </source>
</evidence>
<feature type="region of interest" description="Disordered" evidence="2">
    <location>
        <begin position="276"/>
        <end position="386"/>
    </location>
</feature>
<proteinExistence type="predicted"/>
<dbReference type="PANTHER" id="PTHR35992">
    <property type="entry name" value="CYTOMATRIX PROTEIN-LIKE PROTEIN"/>
    <property type="match status" value="1"/>
</dbReference>
<accession>A0A8J5RWM1</accession>
<feature type="compositionally biased region" description="Basic and acidic residues" evidence="2">
    <location>
        <begin position="346"/>
        <end position="357"/>
    </location>
</feature>
<dbReference type="AlphaFoldDB" id="A0A8J5RWM1"/>
<keyword evidence="1" id="KW-0175">Coiled coil</keyword>
<reference evidence="3" key="1">
    <citation type="journal article" date="2021" name="bioRxiv">
        <title>Whole Genome Assembly and Annotation of Northern Wild Rice, Zizania palustris L., Supports a Whole Genome Duplication in the Zizania Genus.</title>
        <authorList>
            <person name="Haas M."/>
            <person name="Kono T."/>
            <person name="Macchietto M."/>
            <person name="Millas R."/>
            <person name="McGilp L."/>
            <person name="Shao M."/>
            <person name="Duquette J."/>
            <person name="Hirsch C.N."/>
            <person name="Kimball J."/>
        </authorList>
    </citation>
    <scope>NUCLEOTIDE SEQUENCE</scope>
    <source>
        <tissue evidence="3">Fresh leaf tissue</tissue>
    </source>
</reference>
<feature type="coiled-coil region" evidence="1">
    <location>
        <begin position="206"/>
        <end position="276"/>
    </location>
</feature>
<sequence>MAGGGRAASPAGERDKGGQAEWTRIYNGLLAVLRKTQAQAEELAAGREHLAALFKIQHEFWVSRVDSLQSSLQQSRKQDALRRRCEAANMELLLGDKEGEARCYQKIAEIIENDLEDFRSSIAALAAENYELKVKLKEVESHAALSEKTVVHIESPRDLRAEIRKLKQAYSTLSSKKDKEVSALRAEKDFVWNQLRTMEKDYTDLLKKKKIEATQATEVAQKLQKNLEEMQSQNKDNEIGRLQAEAVDAKKKIMILEDKLKEMNSLMKEKDFEIEELKHGQSKTNQKNKTDISETHKKTRSQRPPLKDKSENSQATPLGRKVKISRQHASSAKQIQNQSRNNSRQKKIERDQSETGQKRKRASSLPNRLQRCSGSRQSKTPVSPAAVQSLFLPSFKVPKVKTPIPH</sequence>
<dbReference type="OrthoDB" id="1921280at2759"/>
<dbReference type="EMBL" id="JAAALK010000285">
    <property type="protein sequence ID" value="KAG8064175.1"/>
    <property type="molecule type" value="Genomic_DNA"/>
</dbReference>
<gene>
    <name evidence="3" type="ORF">GUJ93_ZPchr0004g39994</name>
</gene>
<keyword evidence="4" id="KW-1185">Reference proteome</keyword>
<comment type="caution">
    <text evidence="3">The sequence shown here is derived from an EMBL/GenBank/DDBJ whole genome shotgun (WGS) entry which is preliminary data.</text>
</comment>
<dbReference type="Proteomes" id="UP000729402">
    <property type="component" value="Unassembled WGS sequence"/>
</dbReference>
<protein>
    <submittedName>
        <fullName evidence="3">Uncharacterized protein</fullName>
    </submittedName>
</protein>
<organism evidence="3 4">
    <name type="scientific">Zizania palustris</name>
    <name type="common">Northern wild rice</name>
    <dbReference type="NCBI Taxonomy" id="103762"/>
    <lineage>
        <taxon>Eukaryota</taxon>
        <taxon>Viridiplantae</taxon>
        <taxon>Streptophyta</taxon>
        <taxon>Embryophyta</taxon>
        <taxon>Tracheophyta</taxon>
        <taxon>Spermatophyta</taxon>
        <taxon>Magnoliopsida</taxon>
        <taxon>Liliopsida</taxon>
        <taxon>Poales</taxon>
        <taxon>Poaceae</taxon>
        <taxon>BOP clade</taxon>
        <taxon>Oryzoideae</taxon>
        <taxon>Oryzeae</taxon>
        <taxon>Zizaniinae</taxon>
        <taxon>Zizania</taxon>
    </lineage>
</organism>
<feature type="compositionally biased region" description="Polar residues" evidence="2">
    <location>
        <begin position="364"/>
        <end position="381"/>
    </location>
</feature>
<evidence type="ECO:0000256" key="2">
    <source>
        <dbReference type="SAM" id="MobiDB-lite"/>
    </source>
</evidence>
<dbReference type="PANTHER" id="PTHR35992:SF1">
    <property type="entry name" value="CYTOMATRIX PROTEIN-LIKE PROTEIN"/>
    <property type="match status" value="1"/>
</dbReference>